<evidence type="ECO:0000313" key="1">
    <source>
        <dbReference type="EMBL" id="MES1918304.1"/>
    </source>
</evidence>
<keyword evidence="2" id="KW-1185">Reference proteome</keyword>
<comment type="caution">
    <text evidence="1">The sequence shown here is derived from an EMBL/GenBank/DDBJ whole genome shotgun (WGS) entry which is preliminary data.</text>
</comment>
<reference evidence="1 2" key="1">
    <citation type="journal article" date="2024" name="BMC Biol.">
        <title>Comparative genomics of Ascetosporea gives new insight into the evolutionary basis for animal parasitism in Rhizaria.</title>
        <authorList>
            <person name="Hiltunen Thoren M."/>
            <person name="Onut-Brannstrom I."/>
            <person name="Alfjorden A."/>
            <person name="Peckova H."/>
            <person name="Swords F."/>
            <person name="Hooper C."/>
            <person name="Holzer A.S."/>
            <person name="Bass D."/>
            <person name="Burki F."/>
        </authorList>
    </citation>
    <scope>NUCLEOTIDE SEQUENCE [LARGE SCALE GENOMIC DNA]</scope>
    <source>
        <strain evidence="1">20-A016</strain>
    </source>
</reference>
<dbReference type="Proteomes" id="UP001439008">
    <property type="component" value="Unassembled WGS sequence"/>
</dbReference>
<protein>
    <submittedName>
        <fullName evidence="1">Uncharacterized protein</fullName>
    </submittedName>
</protein>
<dbReference type="EMBL" id="JBDODL010000039">
    <property type="protein sequence ID" value="MES1918304.1"/>
    <property type="molecule type" value="Genomic_DNA"/>
</dbReference>
<accession>A0ABV2AF33</accession>
<proteinExistence type="predicted"/>
<sequence>MYCEKGHQYEKKFCQDADKGSKCEKCTGKIALGGLVSGENYYYCDKCEENVCRRCVNDNVFKFEFCLKDLADFEEPRKNRRKHRKLHYNDAQKLAVFIFCYRKYCQL</sequence>
<organism evidence="1 2">
    <name type="scientific">Bonamia ostreae</name>
    <dbReference type="NCBI Taxonomy" id="126728"/>
    <lineage>
        <taxon>Eukaryota</taxon>
        <taxon>Sar</taxon>
        <taxon>Rhizaria</taxon>
        <taxon>Endomyxa</taxon>
        <taxon>Ascetosporea</taxon>
        <taxon>Haplosporida</taxon>
        <taxon>Bonamia</taxon>
    </lineage>
</organism>
<evidence type="ECO:0000313" key="2">
    <source>
        <dbReference type="Proteomes" id="UP001439008"/>
    </source>
</evidence>
<gene>
    <name evidence="1" type="ORF">MHBO_000291</name>
</gene>
<name>A0ABV2AF33_9EUKA</name>